<dbReference type="InterPro" id="IPR025110">
    <property type="entry name" value="AMP-bd_C"/>
</dbReference>
<protein>
    <submittedName>
        <fullName evidence="7">Acyl-coenzyme A synthetases/AMP-(Fatty) acid ligases</fullName>
    </submittedName>
</protein>
<name>A0A170PQV8_9ZZZZ</name>
<dbReference type="InterPro" id="IPR020845">
    <property type="entry name" value="AMP-binding_CS"/>
</dbReference>
<dbReference type="GO" id="GO:0005524">
    <property type="term" value="F:ATP binding"/>
    <property type="evidence" value="ECO:0007669"/>
    <property type="project" value="UniProtKB-KW"/>
</dbReference>
<feature type="domain" description="AMP-dependent synthetase/ligase" evidence="5">
    <location>
        <begin position="48"/>
        <end position="393"/>
    </location>
</feature>
<dbReference type="GO" id="GO:0016405">
    <property type="term" value="F:CoA-ligase activity"/>
    <property type="evidence" value="ECO:0007669"/>
    <property type="project" value="UniProtKB-ARBA"/>
</dbReference>
<reference evidence="7" key="1">
    <citation type="submission" date="2015-10" db="EMBL/GenBank/DDBJ databases">
        <authorList>
            <person name="Gilbert D.G."/>
        </authorList>
    </citation>
    <scope>NUCLEOTIDE SEQUENCE</scope>
</reference>
<sequence>MGEAIDTFARENLPAIELWPEIDLAHSAYHYPDRFNCVTRFLDQWIEKGEGDRTALVTPTDRWTYEHLYQQVNRIAHVLVEDYALVPGNRVLLRSANNPMMLAAYLAVMRVGGIAVGTMPLLRSTELSDILNKARITHALCDWRLRDELEVCRDRAPDLTTIGYFHSTASDGLEALMDGKPTEYTAFDSAIDDVCLIAFTSGTTGQPKGTMHFHRDLLAICDGFNRMVLRPEPDDIFCGSPPLAFTFGLGGMALFPLDVGAAVLLLEKASPPVLLEAIEHYRATICFTAPTAYRAMLPELATHDVSSLRKAVSAGEHLPAATFDAFFQATGVKLIDGLGSTEMLHVFVTAREEDMKSGATGIAVPGYRVAILDDNGAELPTGQVGRLAVKGPTGCRYLADERQKSYVYDGWNLPGDAARMDEDGYVWYEARTDDMIISSGYNVGAPEVENALLKHPAVSECGVVGRQHDQRGTIIKAYVVCADNVKSGSDLVVELQDHVKRTIAPFKYPREVEFVNELPKTGTGKIQRFRLREMAQKEGAHNG</sequence>
<keyword evidence="2 7" id="KW-0436">Ligase</keyword>
<evidence type="ECO:0000313" key="7">
    <source>
        <dbReference type="EMBL" id="CUS50962.1"/>
    </source>
</evidence>
<dbReference type="InterPro" id="IPR045851">
    <property type="entry name" value="AMP-bd_C_sf"/>
</dbReference>
<dbReference type="Gene3D" id="3.30.300.30">
    <property type="match status" value="1"/>
</dbReference>
<keyword evidence="4" id="KW-0067">ATP-binding</keyword>
<dbReference type="EMBL" id="CZRL01000047">
    <property type="protein sequence ID" value="CUS50962.1"/>
    <property type="molecule type" value="Genomic_DNA"/>
</dbReference>
<evidence type="ECO:0000256" key="3">
    <source>
        <dbReference type="ARBA" id="ARBA00022741"/>
    </source>
</evidence>
<evidence type="ECO:0000256" key="2">
    <source>
        <dbReference type="ARBA" id="ARBA00022598"/>
    </source>
</evidence>
<dbReference type="PROSITE" id="PS00455">
    <property type="entry name" value="AMP_BINDING"/>
    <property type="match status" value="1"/>
</dbReference>
<evidence type="ECO:0000256" key="4">
    <source>
        <dbReference type="ARBA" id="ARBA00022840"/>
    </source>
</evidence>
<evidence type="ECO:0000259" key="6">
    <source>
        <dbReference type="Pfam" id="PF13193"/>
    </source>
</evidence>
<dbReference type="PANTHER" id="PTHR43352">
    <property type="entry name" value="ACETYL-COA SYNTHETASE"/>
    <property type="match status" value="1"/>
</dbReference>
<comment type="similarity">
    <text evidence="1">Belongs to the ATP-dependent AMP-binding enzyme family.</text>
</comment>
<evidence type="ECO:0000256" key="1">
    <source>
        <dbReference type="ARBA" id="ARBA00006432"/>
    </source>
</evidence>
<organism evidence="7">
    <name type="scientific">hydrothermal vent metagenome</name>
    <dbReference type="NCBI Taxonomy" id="652676"/>
    <lineage>
        <taxon>unclassified sequences</taxon>
        <taxon>metagenomes</taxon>
        <taxon>ecological metagenomes</taxon>
    </lineage>
</organism>
<dbReference type="Gene3D" id="3.40.50.12780">
    <property type="entry name" value="N-terminal domain of ligase-like"/>
    <property type="match status" value="1"/>
</dbReference>
<dbReference type="InterPro" id="IPR000873">
    <property type="entry name" value="AMP-dep_synth/lig_dom"/>
</dbReference>
<evidence type="ECO:0000259" key="5">
    <source>
        <dbReference type="Pfam" id="PF00501"/>
    </source>
</evidence>
<dbReference type="AlphaFoldDB" id="A0A170PQV8"/>
<dbReference type="InterPro" id="IPR042099">
    <property type="entry name" value="ANL_N_sf"/>
</dbReference>
<dbReference type="SUPFAM" id="SSF56801">
    <property type="entry name" value="Acetyl-CoA synthetase-like"/>
    <property type="match status" value="1"/>
</dbReference>
<proteinExistence type="inferred from homology"/>
<keyword evidence="3" id="KW-0547">Nucleotide-binding</keyword>
<feature type="domain" description="AMP-binding enzyme C-terminal" evidence="6">
    <location>
        <begin position="447"/>
        <end position="525"/>
    </location>
</feature>
<dbReference type="Pfam" id="PF00501">
    <property type="entry name" value="AMP-binding"/>
    <property type="match status" value="1"/>
</dbReference>
<dbReference type="FunFam" id="3.30.300.30:FF:000005">
    <property type="entry name" value="Acyl-coenzyme A synthetase ACSM5, mitochondrial"/>
    <property type="match status" value="1"/>
</dbReference>
<dbReference type="Pfam" id="PF13193">
    <property type="entry name" value="AMP-binding_C"/>
    <property type="match status" value="1"/>
</dbReference>
<dbReference type="GO" id="GO:0016878">
    <property type="term" value="F:acid-thiol ligase activity"/>
    <property type="evidence" value="ECO:0007669"/>
    <property type="project" value="TreeGrafter"/>
</dbReference>
<accession>A0A170PQV8</accession>
<gene>
    <name evidence="7" type="ORF">MGWOODY_XGa1997</name>
</gene>
<dbReference type="GO" id="GO:0044550">
    <property type="term" value="P:secondary metabolite biosynthetic process"/>
    <property type="evidence" value="ECO:0007669"/>
    <property type="project" value="TreeGrafter"/>
</dbReference>
<dbReference type="PANTHER" id="PTHR43352:SF1">
    <property type="entry name" value="ANTHRANILATE--COA LIGASE"/>
    <property type="match status" value="1"/>
</dbReference>